<dbReference type="AlphaFoldDB" id="A0A165EBV1"/>
<dbReference type="InterPro" id="IPR029060">
    <property type="entry name" value="PIN-like_dom_sf"/>
</dbReference>
<dbReference type="InParanoid" id="A0A165EBV1"/>
<dbReference type="InterPro" id="IPR057776">
    <property type="entry name" value="UTP23_sensor"/>
</dbReference>
<dbReference type="SUPFAM" id="SSF88723">
    <property type="entry name" value="PIN domain-like"/>
    <property type="match status" value="1"/>
</dbReference>
<evidence type="ECO:0000256" key="4">
    <source>
        <dbReference type="ARBA" id="ARBA00023242"/>
    </source>
</evidence>
<evidence type="ECO:0000256" key="7">
    <source>
        <dbReference type="ARBA" id="ARBA00076388"/>
    </source>
</evidence>
<sequence>MRQKRAKAYRKLMAQYERAFGFRHPYQVLVNADFCEMGIQLKMDLMKELETVLQSKVKPMITQCCISTLYKLGPAGQRIVDLAKTFERRRCGHLETPLEPDECMLTVVGAGNKHRYVVATQSENLRRKMREVEGVPIVALNRAVMVLEMMSEKSKGKIRAMEEQQLAASKEEVAALRPALKAAIKATEGDKPPPAPLVRKKKPKAPNPLSVRKKKPKPVPQAKPPVPRVEPVVNLGKRSRDEGEDEDAGGQDGVEHAEGKRKRKRRKKHQPGGDTERAIAVGEQEDGSD</sequence>
<feature type="compositionally biased region" description="Basic residues" evidence="8">
    <location>
        <begin position="259"/>
        <end position="270"/>
    </location>
</feature>
<dbReference type="GO" id="GO:0006364">
    <property type="term" value="P:rRNA processing"/>
    <property type="evidence" value="ECO:0007669"/>
    <property type="project" value="UniProtKB-KW"/>
</dbReference>
<keyword evidence="3" id="KW-0698">rRNA processing</keyword>
<evidence type="ECO:0000256" key="6">
    <source>
        <dbReference type="ARBA" id="ARBA00038503"/>
    </source>
</evidence>
<protein>
    <recommendedName>
        <fullName evidence="7">U three protein 23</fullName>
    </recommendedName>
</protein>
<gene>
    <name evidence="10" type="ORF">CALCODRAFT_499724</name>
</gene>
<reference evidence="10 11" key="1">
    <citation type="journal article" date="2016" name="Mol. Biol. Evol.">
        <title>Comparative Genomics of Early-Diverging Mushroom-Forming Fungi Provides Insights into the Origins of Lignocellulose Decay Capabilities.</title>
        <authorList>
            <person name="Nagy L.G."/>
            <person name="Riley R."/>
            <person name="Tritt A."/>
            <person name="Adam C."/>
            <person name="Daum C."/>
            <person name="Floudas D."/>
            <person name="Sun H."/>
            <person name="Yadav J.S."/>
            <person name="Pangilinan J."/>
            <person name="Larsson K.H."/>
            <person name="Matsuura K."/>
            <person name="Barry K."/>
            <person name="Labutti K."/>
            <person name="Kuo R."/>
            <person name="Ohm R.A."/>
            <person name="Bhattacharya S.S."/>
            <person name="Shirouzu T."/>
            <person name="Yoshinaga Y."/>
            <person name="Martin F.M."/>
            <person name="Grigoriev I.V."/>
            <person name="Hibbett D.S."/>
        </authorList>
    </citation>
    <scope>NUCLEOTIDE SEQUENCE [LARGE SCALE GENOMIC DNA]</scope>
    <source>
        <strain evidence="10 11">HHB12733</strain>
    </source>
</reference>
<dbReference type="EMBL" id="KV424012">
    <property type="protein sequence ID" value="KZT54529.1"/>
    <property type="molecule type" value="Genomic_DNA"/>
</dbReference>
<dbReference type="OrthoDB" id="25675at2759"/>
<dbReference type="FunFam" id="3.40.50.1010:FF:000006">
    <property type="entry name" value="rRNA-processing protein UTP23 homolog"/>
    <property type="match status" value="1"/>
</dbReference>
<evidence type="ECO:0000259" key="9">
    <source>
        <dbReference type="Pfam" id="PF24779"/>
    </source>
</evidence>
<dbReference type="STRING" id="1353952.A0A165EBV1"/>
<evidence type="ECO:0000313" key="10">
    <source>
        <dbReference type="EMBL" id="KZT54529.1"/>
    </source>
</evidence>
<evidence type="ECO:0000256" key="8">
    <source>
        <dbReference type="SAM" id="MobiDB-lite"/>
    </source>
</evidence>
<evidence type="ECO:0000256" key="3">
    <source>
        <dbReference type="ARBA" id="ARBA00022552"/>
    </source>
</evidence>
<feature type="domain" description="UTP23 sensor motif region" evidence="9">
    <location>
        <begin position="199"/>
        <end position="215"/>
    </location>
</feature>
<comment type="similarity">
    <text evidence="6">Belongs to the UTP23/FCF1 family. UTP23 subfamily.</text>
</comment>
<keyword evidence="4" id="KW-0539">Nucleus</keyword>
<evidence type="ECO:0000313" key="11">
    <source>
        <dbReference type="Proteomes" id="UP000076842"/>
    </source>
</evidence>
<organism evidence="10 11">
    <name type="scientific">Calocera cornea HHB12733</name>
    <dbReference type="NCBI Taxonomy" id="1353952"/>
    <lineage>
        <taxon>Eukaryota</taxon>
        <taxon>Fungi</taxon>
        <taxon>Dikarya</taxon>
        <taxon>Basidiomycota</taxon>
        <taxon>Agaricomycotina</taxon>
        <taxon>Dacrymycetes</taxon>
        <taxon>Dacrymycetales</taxon>
        <taxon>Dacrymycetaceae</taxon>
        <taxon>Calocera</taxon>
    </lineage>
</organism>
<proteinExistence type="inferred from homology"/>
<dbReference type="CDD" id="cd09865">
    <property type="entry name" value="PIN_ScUtp23p-like"/>
    <property type="match status" value="1"/>
</dbReference>
<feature type="compositionally biased region" description="Pro residues" evidence="8">
    <location>
        <begin position="218"/>
        <end position="228"/>
    </location>
</feature>
<accession>A0A165EBV1</accession>
<keyword evidence="2" id="KW-0690">Ribosome biogenesis</keyword>
<dbReference type="GO" id="GO:0032040">
    <property type="term" value="C:small-subunit processome"/>
    <property type="evidence" value="ECO:0007669"/>
    <property type="project" value="InterPro"/>
</dbReference>
<name>A0A165EBV1_9BASI</name>
<comment type="subcellular location">
    <subcellularLocation>
        <location evidence="1">Nucleus</location>
        <location evidence="1">Nucleolus</location>
    </subcellularLocation>
</comment>
<dbReference type="PANTHER" id="PTHR12416">
    <property type="entry name" value="RRNA-PROCESSING PROTEIN UTP23 HOMOLOG"/>
    <property type="match status" value="1"/>
</dbReference>
<evidence type="ECO:0000256" key="1">
    <source>
        <dbReference type="ARBA" id="ARBA00004604"/>
    </source>
</evidence>
<evidence type="ECO:0000256" key="5">
    <source>
        <dbReference type="ARBA" id="ARBA00037300"/>
    </source>
</evidence>
<dbReference type="Pfam" id="PF24779">
    <property type="entry name" value="UTP23_sensor"/>
    <property type="match status" value="1"/>
</dbReference>
<comment type="function">
    <text evidence="5">Involved in rRNA-processing and ribosome biogenesis.</text>
</comment>
<dbReference type="Gene3D" id="3.40.50.1010">
    <property type="entry name" value="5'-nuclease"/>
    <property type="match status" value="1"/>
</dbReference>
<keyword evidence="11" id="KW-1185">Reference proteome</keyword>
<dbReference type="InterPro" id="IPR006984">
    <property type="entry name" value="Fcf1/UTP23"/>
</dbReference>
<dbReference type="FunCoup" id="A0A165EBV1">
    <property type="interactions" value="661"/>
</dbReference>
<dbReference type="Pfam" id="PF04900">
    <property type="entry name" value="Fcf1"/>
    <property type="match status" value="1"/>
</dbReference>
<evidence type="ECO:0000256" key="2">
    <source>
        <dbReference type="ARBA" id="ARBA00022517"/>
    </source>
</evidence>
<dbReference type="Proteomes" id="UP000076842">
    <property type="component" value="Unassembled WGS sequence"/>
</dbReference>
<feature type="region of interest" description="Disordered" evidence="8">
    <location>
        <begin position="184"/>
        <end position="289"/>
    </location>
</feature>